<evidence type="ECO:0000256" key="4">
    <source>
        <dbReference type="ARBA" id="ARBA00022833"/>
    </source>
</evidence>
<feature type="compositionally biased region" description="Acidic residues" evidence="9">
    <location>
        <begin position="419"/>
        <end position="429"/>
    </location>
</feature>
<feature type="binding site" evidence="7">
    <location>
        <position position="355"/>
    </location>
    <ligand>
        <name>Zn(2+)</name>
        <dbReference type="ChEBI" id="CHEBI:29105"/>
        <note>catalytic</note>
    </ligand>
</feature>
<dbReference type="InterPro" id="IPR027057">
    <property type="entry name" value="CAXX_Prtase_1"/>
</dbReference>
<dbReference type="EMBL" id="JBHUDP010000002">
    <property type="protein sequence ID" value="MFD1685844.1"/>
    <property type="molecule type" value="Genomic_DNA"/>
</dbReference>
<dbReference type="FunFam" id="3.30.2010.10:FF:000010">
    <property type="entry name" value="M48 family peptidase"/>
    <property type="match status" value="1"/>
</dbReference>
<dbReference type="AlphaFoldDB" id="A0ABD6DVD3"/>
<keyword evidence="10" id="KW-0812">Transmembrane</keyword>
<dbReference type="GO" id="GO:0006508">
    <property type="term" value="P:proteolysis"/>
    <property type="evidence" value="ECO:0007669"/>
    <property type="project" value="UniProtKB-KW"/>
</dbReference>
<keyword evidence="3 8" id="KW-0378">Hydrolase</keyword>
<keyword evidence="10" id="KW-0472">Membrane</keyword>
<evidence type="ECO:0000313" key="13">
    <source>
        <dbReference type="EMBL" id="MFD1685844.1"/>
    </source>
</evidence>
<feature type="binding site" evidence="7">
    <location>
        <position position="278"/>
    </location>
    <ligand>
        <name>Zn(2+)</name>
        <dbReference type="ChEBI" id="CHEBI:29105"/>
        <note>catalytic</note>
    </ligand>
</feature>
<comment type="cofactor">
    <cofactor evidence="7 8">
        <name>Zn(2+)</name>
        <dbReference type="ChEBI" id="CHEBI:29105"/>
    </cofactor>
    <text evidence="7 8">Binds 1 zinc ion per subunit.</text>
</comment>
<dbReference type="GO" id="GO:0046872">
    <property type="term" value="F:metal ion binding"/>
    <property type="evidence" value="ECO:0007669"/>
    <property type="project" value="UniProtKB-KW"/>
</dbReference>
<protein>
    <submittedName>
        <fullName evidence="13">M48 family metallopeptidase</fullName>
    </submittedName>
</protein>
<evidence type="ECO:0000256" key="3">
    <source>
        <dbReference type="ARBA" id="ARBA00022801"/>
    </source>
</evidence>
<keyword evidence="1 8" id="KW-0645">Protease</keyword>
<feature type="active site" description="Proton donor" evidence="6">
    <location>
        <position position="359"/>
    </location>
</feature>
<feature type="active site" evidence="6">
    <location>
        <position position="279"/>
    </location>
</feature>
<keyword evidence="2 7" id="KW-0479">Metal-binding</keyword>
<evidence type="ECO:0000259" key="11">
    <source>
        <dbReference type="Pfam" id="PF01435"/>
    </source>
</evidence>
<dbReference type="Pfam" id="PF01435">
    <property type="entry name" value="Peptidase_M48"/>
    <property type="match status" value="1"/>
</dbReference>
<feature type="domain" description="Peptidase M48" evidence="11">
    <location>
        <begin position="209"/>
        <end position="412"/>
    </location>
</feature>
<dbReference type="Pfam" id="PF16491">
    <property type="entry name" value="Peptidase_M48_N"/>
    <property type="match status" value="1"/>
</dbReference>
<evidence type="ECO:0000256" key="7">
    <source>
        <dbReference type="PIRSR" id="PIRSR627057-2"/>
    </source>
</evidence>
<evidence type="ECO:0000256" key="1">
    <source>
        <dbReference type="ARBA" id="ARBA00022670"/>
    </source>
</evidence>
<feature type="domain" description="CAAX prenyl protease 1 N-terminal" evidence="12">
    <location>
        <begin position="47"/>
        <end position="204"/>
    </location>
</feature>
<evidence type="ECO:0000256" key="5">
    <source>
        <dbReference type="ARBA" id="ARBA00023049"/>
    </source>
</evidence>
<dbReference type="InterPro" id="IPR032456">
    <property type="entry name" value="Peptidase_M48_N"/>
</dbReference>
<evidence type="ECO:0000256" key="2">
    <source>
        <dbReference type="ARBA" id="ARBA00022723"/>
    </source>
</evidence>
<feature type="transmembrane region" description="Helical" evidence="10">
    <location>
        <begin position="325"/>
        <end position="346"/>
    </location>
</feature>
<evidence type="ECO:0000256" key="6">
    <source>
        <dbReference type="PIRSR" id="PIRSR627057-1"/>
    </source>
</evidence>
<feature type="region of interest" description="Disordered" evidence="9">
    <location>
        <begin position="410"/>
        <end position="437"/>
    </location>
</feature>
<dbReference type="PANTHER" id="PTHR10120">
    <property type="entry name" value="CAAX PRENYL PROTEASE 1"/>
    <property type="match status" value="1"/>
</dbReference>
<dbReference type="RefSeq" id="WP_256306052.1">
    <property type="nucleotide sequence ID" value="NZ_JANHAW010000001.1"/>
</dbReference>
<evidence type="ECO:0000256" key="8">
    <source>
        <dbReference type="RuleBase" id="RU003983"/>
    </source>
</evidence>
<proteinExistence type="inferred from homology"/>
<evidence type="ECO:0000256" key="9">
    <source>
        <dbReference type="SAM" id="MobiDB-lite"/>
    </source>
</evidence>
<keyword evidence="5 8" id="KW-0482">Metalloprotease</keyword>
<organism evidence="13 14">
    <name type="scientific">Halobellus litoreus</name>
    <dbReference type="NCBI Taxonomy" id="755310"/>
    <lineage>
        <taxon>Archaea</taxon>
        <taxon>Methanobacteriati</taxon>
        <taxon>Methanobacteriota</taxon>
        <taxon>Stenosarchaea group</taxon>
        <taxon>Halobacteria</taxon>
        <taxon>Halobacteriales</taxon>
        <taxon>Haloferacaceae</taxon>
        <taxon>Halobellus</taxon>
    </lineage>
</organism>
<feature type="transmembrane region" description="Helical" evidence="10">
    <location>
        <begin position="292"/>
        <end position="310"/>
    </location>
</feature>
<dbReference type="InterPro" id="IPR001915">
    <property type="entry name" value="Peptidase_M48"/>
</dbReference>
<evidence type="ECO:0000259" key="12">
    <source>
        <dbReference type="Pfam" id="PF16491"/>
    </source>
</evidence>
<comment type="similarity">
    <text evidence="8">Belongs to the peptidase M48 family.</text>
</comment>
<reference evidence="13 14" key="1">
    <citation type="journal article" date="2019" name="Int. J. Syst. Evol. Microbiol.">
        <title>The Global Catalogue of Microorganisms (GCM) 10K type strain sequencing project: providing services to taxonomists for standard genome sequencing and annotation.</title>
        <authorList>
            <consortium name="The Broad Institute Genomics Platform"/>
            <consortium name="The Broad Institute Genome Sequencing Center for Infectious Disease"/>
            <person name="Wu L."/>
            <person name="Ma J."/>
        </authorList>
    </citation>
    <scope>NUCLEOTIDE SEQUENCE [LARGE SCALE GENOMIC DNA]</scope>
    <source>
        <strain evidence="13 14">CGMCC 1.10387</strain>
    </source>
</reference>
<keyword evidence="10" id="KW-1133">Transmembrane helix</keyword>
<feature type="transmembrane region" description="Helical" evidence="10">
    <location>
        <begin position="67"/>
        <end position="85"/>
    </location>
</feature>
<keyword evidence="14" id="KW-1185">Reference proteome</keyword>
<dbReference type="CDD" id="cd07343">
    <property type="entry name" value="M48A_Zmpste24p_like"/>
    <property type="match status" value="1"/>
</dbReference>
<dbReference type="Proteomes" id="UP001597092">
    <property type="component" value="Unassembled WGS sequence"/>
</dbReference>
<name>A0ABD6DVD3_9EURY</name>
<keyword evidence="4 7" id="KW-0862">Zinc</keyword>
<dbReference type="Gene3D" id="3.30.2010.10">
    <property type="entry name" value="Metalloproteases ('zincins'), catalytic domain"/>
    <property type="match status" value="1"/>
</dbReference>
<feature type="transmembrane region" description="Helical" evidence="10">
    <location>
        <begin position="147"/>
        <end position="169"/>
    </location>
</feature>
<dbReference type="GO" id="GO:0008237">
    <property type="term" value="F:metallopeptidase activity"/>
    <property type="evidence" value="ECO:0007669"/>
    <property type="project" value="UniProtKB-KW"/>
</dbReference>
<feature type="binding site" evidence="7">
    <location>
        <position position="282"/>
    </location>
    <ligand>
        <name>Zn(2+)</name>
        <dbReference type="ChEBI" id="CHEBI:29105"/>
        <note>catalytic</note>
    </ligand>
</feature>
<comment type="caution">
    <text evidence="13">The sequence shown here is derived from an EMBL/GenBank/DDBJ whole genome shotgun (WGS) entry which is preliminary data.</text>
</comment>
<evidence type="ECO:0000256" key="10">
    <source>
        <dbReference type="SAM" id="Phobius"/>
    </source>
</evidence>
<evidence type="ECO:0000313" key="14">
    <source>
        <dbReference type="Proteomes" id="UP001597092"/>
    </source>
</evidence>
<sequence>MVSTAALALVALLGGVQLLETVLDHLNLRYGAVAVRDADEWVRNALDVGDPEKMLAYQRSKTLLSGLQSWLGVVAVLAVVVSGLYGEVVTALTATGLPSVAQGVVLLAGAVVAGRLLSAPFDAYETFVVEERFGFNNQTVPLWLRDLLVGTVLALALGGLVAGGVLLAVEALPALWPVVGWALVVGFSLLMMVVYPRVIAPLFNDFEPIEAGDLRDAVENVFERAGFACEQVYEMDASRRSSHSNAYFVGFGRAKRVVLFDTLVDQMDREAIQAVLAHELAHWKRNHIWKQLGASAVQMAVVFAFLWWVTTSQWVYAAFGLPGETYAALGIGLLYAGPLLSLTAPLTNQLSLAHEREADDFAAETMGEAASMTRALETLAGENLSNPFPHPAYAAFHMTHPPIPERIRRLREQYGGDGASEDVGGDESGPDVPPSAT</sequence>
<accession>A0ABD6DVD3</accession>
<feature type="transmembrane region" description="Helical" evidence="10">
    <location>
        <begin position="175"/>
        <end position="195"/>
    </location>
</feature>
<gene>
    <name evidence="13" type="ORF">ACFSAS_09495</name>
</gene>